<comment type="caution">
    <text evidence="1">The sequence shown here is derived from an EMBL/GenBank/DDBJ whole genome shotgun (WGS) entry which is preliminary data.</text>
</comment>
<proteinExistence type="predicted"/>
<dbReference type="Proteomes" id="UP001234297">
    <property type="component" value="Chromosome 7"/>
</dbReference>
<sequence>MDSFHCVLQHRTDTNLLSKPNRGLIRWSFTSLASIPVAKPGSRILFSVSCVQNLLLRFAWVLQQILQGSLSSSFSSVRPTTAAALVCFSGYRNWAAIL</sequence>
<gene>
    <name evidence="1" type="ORF">MRB53_023158</name>
</gene>
<organism evidence="1 2">
    <name type="scientific">Persea americana</name>
    <name type="common">Avocado</name>
    <dbReference type="NCBI Taxonomy" id="3435"/>
    <lineage>
        <taxon>Eukaryota</taxon>
        <taxon>Viridiplantae</taxon>
        <taxon>Streptophyta</taxon>
        <taxon>Embryophyta</taxon>
        <taxon>Tracheophyta</taxon>
        <taxon>Spermatophyta</taxon>
        <taxon>Magnoliopsida</taxon>
        <taxon>Magnoliidae</taxon>
        <taxon>Laurales</taxon>
        <taxon>Lauraceae</taxon>
        <taxon>Persea</taxon>
    </lineage>
</organism>
<reference evidence="1 2" key="1">
    <citation type="journal article" date="2022" name="Hortic Res">
        <title>A haplotype resolved chromosomal level avocado genome allows analysis of novel avocado genes.</title>
        <authorList>
            <person name="Nath O."/>
            <person name="Fletcher S.J."/>
            <person name="Hayward A."/>
            <person name="Shaw L.M."/>
            <person name="Masouleh A.K."/>
            <person name="Furtado A."/>
            <person name="Henry R.J."/>
            <person name="Mitter N."/>
        </authorList>
    </citation>
    <scope>NUCLEOTIDE SEQUENCE [LARGE SCALE GENOMIC DNA]</scope>
    <source>
        <strain evidence="2">cv. Hass</strain>
    </source>
</reference>
<evidence type="ECO:0000313" key="2">
    <source>
        <dbReference type="Proteomes" id="UP001234297"/>
    </source>
</evidence>
<dbReference type="EMBL" id="CM056815">
    <property type="protein sequence ID" value="KAJ8629835.1"/>
    <property type="molecule type" value="Genomic_DNA"/>
</dbReference>
<name>A0ACC2L8S1_PERAE</name>
<keyword evidence="2" id="KW-1185">Reference proteome</keyword>
<protein>
    <submittedName>
        <fullName evidence="1">Uncharacterized protein</fullName>
    </submittedName>
</protein>
<evidence type="ECO:0000313" key="1">
    <source>
        <dbReference type="EMBL" id="KAJ8629835.1"/>
    </source>
</evidence>
<accession>A0ACC2L8S1</accession>